<gene>
    <name evidence="6" type="ORF">IAA73_11970</name>
</gene>
<dbReference type="PANTHER" id="PTHR22990:SF15">
    <property type="entry name" value="F-BOX ONLY PROTEIN 10"/>
    <property type="match status" value="1"/>
</dbReference>
<dbReference type="PANTHER" id="PTHR22990">
    <property type="entry name" value="F-BOX ONLY PROTEIN"/>
    <property type="match status" value="1"/>
</dbReference>
<keyword evidence="1" id="KW-0732">Signal</keyword>
<dbReference type="InterPro" id="IPR008397">
    <property type="entry name" value="Alginate_lyase_dom"/>
</dbReference>
<evidence type="ECO:0000313" key="7">
    <source>
        <dbReference type="Proteomes" id="UP000823641"/>
    </source>
</evidence>
<dbReference type="SUPFAM" id="SSF48230">
    <property type="entry name" value="Chondroitin AC/alginate lyase"/>
    <property type="match status" value="1"/>
</dbReference>
<dbReference type="EMBL" id="JADIMG010000110">
    <property type="protein sequence ID" value="MBO8461027.1"/>
    <property type="molecule type" value="Genomic_DNA"/>
</dbReference>
<organism evidence="6 7">
    <name type="scientific">Candidatus Gallipaludibacter merdavium</name>
    <dbReference type="NCBI Taxonomy" id="2840839"/>
    <lineage>
        <taxon>Bacteria</taxon>
        <taxon>Pseudomonadati</taxon>
        <taxon>Bacteroidota</taxon>
        <taxon>Bacteroidia</taxon>
        <taxon>Bacteroidales</taxon>
        <taxon>Candidatus Gallipaludibacter</taxon>
    </lineage>
</organism>
<evidence type="ECO:0000313" key="6">
    <source>
        <dbReference type="EMBL" id="MBO8461027.1"/>
    </source>
</evidence>
<dbReference type="Pfam" id="PF05426">
    <property type="entry name" value="Alginate_lyase"/>
    <property type="match status" value="1"/>
</dbReference>
<sequence length="688" mass="75776">MNLSTIKISFIGTILCMACLSCQPTHKTDDKPEYLHAPFTHPGMFQNQADLDTLRQNIIRGIEPWATACQRLIAETDTTRNIKAYTCVSVGAYNANSIGGKEFSDDANEAYASALLWYITQDPAYARHAIKILDAWSNTLWSLDGNNAKLNIGLFGHKFLNAAEILKYTSSGWKEQSMQQFERMVRTVFYPTIKDFFTEANGNWDASMIATMMCMGVFLDNHDMFNRAVERFYRGEGNSGITRYIYPTGQCQEATRDWGHVQLGLGELSKAAQVAWTQGLDLYAAAGHRLARGYEYTAQFLGGEETTAFGDISYRERGISDIYTSIYNHYTMVEGICLPHVDSLMVAHPEAAKPLGTLSAMRAYCNTFKSGQDEAKSLPETDVLLPETTGALMDAGNSIPVAEKLDVYPGEDIQAAIEKAGNRRVVLKEGLHTIRQPLRLQSGTKLCGEGRKSILMLEPDCLGPTIVNATLDMHDIVLQNFVVEGATKAETGFDPNYERGLRLYWYAPSREGIILLSDSTHKMQNISLQNVTVRNCTKNGVYIAGASNITIDRCDFDNNGSNVVPGPGFHHNMYLSHVTKVDVTDSRFDSSLWGNGLHITFGSNIRITGNELARNALSGIYCAESDGVGISDNLLEGNNIAGICVEQLMDACTQIDISGNLIQYNALAGIQSIGNNSIGMRDNCELGN</sequence>
<dbReference type="SMART" id="SM00710">
    <property type="entry name" value="PbH1"/>
    <property type="match status" value="6"/>
</dbReference>
<dbReference type="GO" id="GO:0042597">
    <property type="term" value="C:periplasmic space"/>
    <property type="evidence" value="ECO:0007669"/>
    <property type="project" value="InterPro"/>
</dbReference>
<keyword evidence="3 6" id="KW-0456">Lyase</keyword>
<feature type="domain" description="Right handed beta helix" evidence="5">
    <location>
        <begin position="520"/>
        <end position="683"/>
    </location>
</feature>
<dbReference type="InterPro" id="IPR011050">
    <property type="entry name" value="Pectin_lyase_fold/virulence"/>
</dbReference>
<dbReference type="InterPro" id="IPR051550">
    <property type="entry name" value="SCF-Subunits/Alg-Epimerases"/>
</dbReference>
<dbReference type="SUPFAM" id="SSF51126">
    <property type="entry name" value="Pectin lyase-like"/>
    <property type="match status" value="1"/>
</dbReference>
<dbReference type="Gene3D" id="1.50.10.100">
    <property type="entry name" value="Chondroitin AC/alginate lyase"/>
    <property type="match status" value="1"/>
</dbReference>
<evidence type="ECO:0000259" key="5">
    <source>
        <dbReference type="Pfam" id="PF13229"/>
    </source>
</evidence>
<dbReference type="Gene3D" id="2.160.20.10">
    <property type="entry name" value="Single-stranded right-handed beta-helix, Pectin lyase-like"/>
    <property type="match status" value="1"/>
</dbReference>
<dbReference type="AlphaFoldDB" id="A0A9D9N5F6"/>
<dbReference type="InterPro" id="IPR008929">
    <property type="entry name" value="Chondroitin_lyas"/>
</dbReference>
<proteinExistence type="predicted"/>
<evidence type="ECO:0000256" key="3">
    <source>
        <dbReference type="ARBA" id="ARBA00023239"/>
    </source>
</evidence>
<dbReference type="GO" id="GO:0006511">
    <property type="term" value="P:ubiquitin-dependent protein catabolic process"/>
    <property type="evidence" value="ECO:0007669"/>
    <property type="project" value="TreeGrafter"/>
</dbReference>
<evidence type="ECO:0000256" key="2">
    <source>
        <dbReference type="ARBA" id="ARBA00022737"/>
    </source>
</evidence>
<dbReference type="GO" id="GO:0016829">
    <property type="term" value="F:lyase activity"/>
    <property type="evidence" value="ECO:0007669"/>
    <property type="project" value="UniProtKB-KW"/>
</dbReference>
<feature type="domain" description="Alginate lyase" evidence="4">
    <location>
        <begin position="101"/>
        <end position="306"/>
    </location>
</feature>
<accession>A0A9D9N5F6</accession>
<protein>
    <submittedName>
        <fullName evidence="6">Alginate lyase family protein</fullName>
    </submittedName>
</protein>
<evidence type="ECO:0000256" key="1">
    <source>
        <dbReference type="ARBA" id="ARBA00022729"/>
    </source>
</evidence>
<comment type="caution">
    <text evidence="6">The sequence shown here is derived from an EMBL/GenBank/DDBJ whole genome shotgun (WGS) entry which is preliminary data.</text>
</comment>
<reference evidence="6" key="1">
    <citation type="submission" date="2020-10" db="EMBL/GenBank/DDBJ databases">
        <authorList>
            <person name="Gilroy R."/>
        </authorList>
    </citation>
    <scope>NUCLEOTIDE SEQUENCE</scope>
    <source>
        <strain evidence="6">G3-3990</strain>
    </source>
</reference>
<dbReference type="InterPro" id="IPR006626">
    <property type="entry name" value="PbH1"/>
</dbReference>
<dbReference type="Proteomes" id="UP000823641">
    <property type="component" value="Unassembled WGS sequence"/>
</dbReference>
<dbReference type="InterPro" id="IPR012334">
    <property type="entry name" value="Pectin_lyas_fold"/>
</dbReference>
<reference evidence="6" key="2">
    <citation type="journal article" date="2021" name="PeerJ">
        <title>Extensive microbial diversity within the chicken gut microbiome revealed by metagenomics and culture.</title>
        <authorList>
            <person name="Gilroy R."/>
            <person name="Ravi A."/>
            <person name="Getino M."/>
            <person name="Pursley I."/>
            <person name="Horton D.L."/>
            <person name="Alikhan N.F."/>
            <person name="Baker D."/>
            <person name="Gharbi K."/>
            <person name="Hall N."/>
            <person name="Watson M."/>
            <person name="Adriaenssens E.M."/>
            <person name="Foster-Nyarko E."/>
            <person name="Jarju S."/>
            <person name="Secka A."/>
            <person name="Antonio M."/>
            <person name="Oren A."/>
            <person name="Chaudhuri R.R."/>
            <person name="La Ragione R."/>
            <person name="Hildebrand F."/>
            <person name="Pallen M.J."/>
        </authorList>
    </citation>
    <scope>NUCLEOTIDE SEQUENCE</scope>
    <source>
        <strain evidence="6">G3-3990</strain>
    </source>
</reference>
<evidence type="ECO:0000259" key="4">
    <source>
        <dbReference type="Pfam" id="PF05426"/>
    </source>
</evidence>
<keyword evidence="2" id="KW-0677">Repeat</keyword>
<dbReference type="Pfam" id="PF13229">
    <property type="entry name" value="Beta_helix"/>
    <property type="match status" value="1"/>
</dbReference>
<dbReference type="InterPro" id="IPR039448">
    <property type="entry name" value="Beta_helix"/>
</dbReference>
<name>A0A9D9N5F6_9BACT</name>